<evidence type="ECO:0000313" key="2">
    <source>
        <dbReference type="EMBL" id="TVO35707.1"/>
    </source>
</evidence>
<dbReference type="InterPro" id="IPR002178">
    <property type="entry name" value="PTS_EIIA_type-2_dom"/>
</dbReference>
<reference evidence="2 3" key="1">
    <citation type="submission" date="2019-07" db="EMBL/GenBank/DDBJ databases">
        <title>The draft genome sequence of Vibrio algivorus M1486.</title>
        <authorList>
            <person name="Meng X."/>
        </authorList>
    </citation>
    <scope>NUCLEOTIDE SEQUENCE [LARGE SCALE GENOMIC DNA]</scope>
    <source>
        <strain evidence="2 3">M1486</strain>
    </source>
</reference>
<proteinExistence type="predicted"/>
<dbReference type="PANTHER" id="PTHR47738:SF2">
    <property type="entry name" value="PTS SYSTEM FRUCTOSE-LIKE EIIA COMPONENT"/>
    <property type="match status" value="1"/>
</dbReference>
<comment type="caution">
    <text evidence="2">The sequence shown here is derived from an EMBL/GenBank/DDBJ whole genome shotgun (WGS) entry which is preliminary data.</text>
</comment>
<sequence>MDISKVLKVNHIKLNMLANTKQEALEELTDLLVQSGSVSNKEEFLRDIWLREEQGPTGFENHIALPHGESAAVNQTTIAIGRTHHDISWETLSSTYVRCIILYAIKKECRDKDQIYSLRQVSTVLSYDEIIVKLLSANTSWEIIDIISDE</sequence>
<protein>
    <submittedName>
        <fullName evidence="2">PTS sugar transporter subunit IIA</fullName>
    </submittedName>
</protein>
<dbReference type="SUPFAM" id="SSF55804">
    <property type="entry name" value="Phoshotransferase/anion transport protein"/>
    <property type="match status" value="1"/>
</dbReference>
<keyword evidence="2" id="KW-0762">Sugar transport</keyword>
<dbReference type="AlphaFoldDB" id="A0A557P507"/>
<dbReference type="OrthoDB" id="95460at2"/>
<evidence type="ECO:0000313" key="3">
    <source>
        <dbReference type="Proteomes" id="UP000319828"/>
    </source>
</evidence>
<dbReference type="InterPro" id="IPR051541">
    <property type="entry name" value="PTS_SugarTrans_NitroReg"/>
</dbReference>
<dbReference type="Gene3D" id="3.40.930.10">
    <property type="entry name" value="Mannitol-specific EII, Chain A"/>
    <property type="match status" value="1"/>
</dbReference>
<keyword evidence="2" id="KW-0813">Transport</keyword>
<accession>A0A557P507</accession>
<dbReference type="PROSITE" id="PS51094">
    <property type="entry name" value="PTS_EIIA_TYPE_2"/>
    <property type="match status" value="1"/>
</dbReference>
<gene>
    <name evidence="2" type="ORF">FOF44_11505</name>
</gene>
<dbReference type="PANTHER" id="PTHR47738">
    <property type="entry name" value="PTS SYSTEM FRUCTOSE-LIKE EIIA COMPONENT-RELATED"/>
    <property type="match status" value="1"/>
</dbReference>
<dbReference type="EMBL" id="VMKJ01000023">
    <property type="protein sequence ID" value="TVO35707.1"/>
    <property type="molecule type" value="Genomic_DNA"/>
</dbReference>
<dbReference type="InterPro" id="IPR016152">
    <property type="entry name" value="PTrfase/Anion_transptr"/>
</dbReference>
<evidence type="ECO:0000259" key="1">
    <source>
        <dbReference type="PROSITE" id="PS51094"/>
    </source>
</evidence>
<organism evidence="2 3">
    <name type="scientific">Vibrio algivorus</name>
    <dbReference type="NCBI Taxonomy" id="1667024"/>
    <lineage>
        <taxon>Bacteria</taxon>
        <taxon>Pseudomonadati</taxon>
        <taxon>Pseudomonadota</taxon>
        <taxon>Gammaproteobacteria</taxon>
        <taxon>Vibrionales</taxon>
        <taxon>Vibrionaceae</taxon>
        <taxon>Vibrio</taxon>
    </lineage>
</organism>
<dbReference type="CDD" id="cd00211">
    <property type="entry name" value="PTS_IIA_fru"/>
    <property type="match status" value="1"/>
</dbReference>
<dbReference type="Pfam" id="PF00359">
    <property type="entry name" value="PTS_EIIA_2"/>
    <property type="match status" value="1"/>
</dbReference>
<name>A0A557P507_9VIBR</name>
<dbReference type="RefSeq" id="WP_144388466.1">
    <property type="nucleotide sequence ID" value="NZ_CANNCB010000011.1"/>
</dbReference>
<dbReference type="Proteomes" id="UP000319828">
    <property type="component" value="Unassembled WGS sequence"/>
</dbReference>
<feature type="domain" description="PTS EIIA type-2" evidence="1">
    <location>
        <begin position="5"/>
        <end position="150"/>
    </location>
</feature>